<proteinExistence type="predicted"/>
<name>A0A7J5YQB8_DISMA</name>
<keyword evidence="3" id="KW-1185">Reference proteome</keyword>
<evidence type="ECO:0000313" key="2">
    <source>
        <dbReference type="EMBL" id="KAF3851706.1"/>
    </source>
</evidence>
<evidence type="ECO:0000313" key="3">
    <source>
        <dbReference type="Proteomes" id="UP000518266"/>
    </source>
</evidence>
<organism evidence="2 3">
    <name type="scientific">Dissostichus mawsoni</name>
    <name type="common">Antarctic cod</name>
    <dbReference type="NCBI Taxonomy" id="36200"/>
    <lineage>
        <taxon>Eukaryota</taxon>
        <taxon>Metazoa</taxon>
        <taxon>Chordata</taxon>
        <taxon>Craniata</taxon>
        <taxon>Vertebrata</taxon>
        <taxon>Euteleostomi</taxon>
        <taxon>Actinopterygii</taxon>
        <taxon>Neopterygii</taxon>
        <taxon>Teleostei</taxon>
        <taxon>Neoteleostei</taxon>
        <taxon>Acanthomorphata</taxon>
        <taxon>Eupercaria</taxon>
        <taxon>Perciformes</taxon>
        <taxon>Notothenioidei</taxon>
        <taxon>Nototheniidae</taxon>
        <taxon>Dissostichus</taxon>
    </lineage>
</organism>
<feature type="compositionally biased region" description="Low complexity" evidence="1">
    <location>
        <begin position="94"/>
        <end position="107"/>
    </location>
</feature>
<sequence>MENVAFIPPLGVLLCVPKLQNGRDAEQCTAEDEESGKKKGPHHKISSSDSRDQEKKVSAPPQHCLLSVGQTLAETPEARDEQQTPRPAHTGTIRGSLSLSGRGYRGSTPKRNTSPPNINGSTSMGSFGMELVGPVQSSSWLSHVFSRLCMQSAAVM</sequence>
<protein>
    <submittedName>
        <fullName evidence="2">Uncharacterized protein</fullName>
    </submittedName>
</protein>
<comment type="caution">
    <text evidence="2">The sequence shown here is derived from an EMBL/GenBank/DDBJ whole genome shotgun (WGS) entry which is preliminary data.</text>
</comment>
<accession>A0A7J5YQB8</accession>
<feature type="region of interest" description="Disordered" evidence="1">
    <location>
        <begin position="21"/>
        <end position="122"/>
    </location>
</feature>
<reference evidence="2 3" key="1">
    <citation type="submission" date="2020-03" db="EMBL/GenBank/DDBJ databases">
        <title>Dissostichus mawsoni Genome sequencing and assembly.</title>
        <authorList>
            <person name="Park H."/>
        </authorList>
    </citation>
    <scope>NUCLEOTIDE SEQUENCE [LARGE SCALE GENOMIC DNA]</scope>
    <source>
        <strain evidence="2">DM0001</strain>
        <tissue evidence="2">Muscle</tissue>
    </source>
</reference>
<evidence type="ECO:0000256" key="1">
    <source>
        <dbReference type="SAM" id="MobiDB-lite"/>
    </source>
</evidence>
<feature type="compositionally biased region" description="Polar residues" evidence="1">
    <location>
        <begin position="109"/>
        <end position="122"/>
    </location>
</feature>
<dbReference type="AlphaFoldDB" id="A0A7J5YQB8"/>
<dbReference type="Proteomes" id="UP000518266">
    <property type="component" value="Unassembled WGS sequence"/>
</dbReference>
<gene>
    <name evidence="2" type="ORF">F7725_013478</name>
</gene>
<dbReference type="EMBL" id="JAAKFY010000010">
    <property type="protein sequence ID" value="KAF3851706.1"/>
    <property type="molecule type" value="Genomic_DNA"/>
</dbReference>